<dbReference type="OrthoDB" id="515822at2"/>
<dbReference type="EMBL" id="PGEM01000077">
    <property type="protein sequence ID" value="PPJ63205.1"/>
    <property type="molecule type" value="Genomic_DNA"/>
</dbReference>
<organism evidence="1 2">
    <name type="scientific">Cuspidothrix issatschenkoi CHARLIE-1</name>
    <dbReference type="NCBI Taxonomy" id="2052836"/>
    <lineage>
        <taxon>Bacteria</taxon>
        <taxon>Bacillati</taxon>
        <taxon>Cyanobacteriota</taxon>
        <taxon>Cyanophyceae</taxon>
        <taxon>Nostocales</taxon>
        <taxon>Aphanizomenonaceae</taxon>
        <taxon>Cuspidothrix</taxon>
    </lineage>
</organism>
<evidence type="ECO:0000313" key="2">
    <source>
        <dbReference type="Proteomes" id="UP000239589"/>
    </source>
</evidence>
<gene>
    <name evidence="1" type="ORF">CUN59_11265</name>
</gene>
<evidence type="ECO:0008006" key="3">
    <source>
        <dbReference type="Google" id="ProtNLM"/>
    </source>
</evidence>
<name>A0A2S6CTV6_9CYAN</name>
<dbReference type="Proteomes" id="UP000239589">
    <property type="component" value="Unassembled WGS sequence"/>
</dbReference>
<proteinExistence type="predicted"/>
<evidence type="ECO:0000313" key="1">
    <source>
        <dbReference type="EMBL" id="PPJ63205.1"/>
    </source>
</evidence>
<sequence>MPIKVHLVVIIYDITLLVFYTESECWEFRLISSGGEVFGEQRIYYSPEAAEKAGREWIYQGY</sequence>
<comment type="caution">
    <text evidence="1">The sequence shown here is derived from an EMBL/GenBank/DDBJ whole genome shotgun (WGS) entry which is preliminary data.</text>
</comment>
<keyword evidence="2" id="KW-1185">Reference proteome</keyword>
<dbReference type="RefSeq" id="WP_104387926.1">
    <property type="nucleotide sequence ID" value="NZ_PGEM01000077.1"/>
</dbReference>
<reference evidence="1 2" key="1">
    <citation type="submission" date="2018-02" db="EMBL/GenBank/DDBJ databases">
        <title>Discovery of a pederin family compound in a non-symbiotic bloom-forming cyanobacterium.</title>
        <authorList>
            <person name="Kust A."/>
            <person name="Mares J."/>
            <person name="Jokela J."/>
            <person name="Urajova P."/>
            <person name="Hajek J."/>
            <person name="Saurav K."/>
            <person name="Voracova K."/>
            <person name="Fewer D.P."/>
            <person name="Haapaniemi E."/>
            <person name="Permi P."/>
            <person name="Rehakova K."/>
            <person name="Sivonen K."/>
            <person name="Hrouzek P."/>
        </authorList>
    </citation>
    <scope>NUCLEOTIDE SEQUENCE [LARGE SCALE GENOMIC DNA]</scope>
    <source>
        <strain evidence="1 2">CHARLIE-1</strain>
    </source>
</reference>
<accession>A0A2S6CTV6</accession>
<protein>
    <recommendedName>
        <fullName evidence="3">WGR domain-containing protein</fullName>
    </recommendedName>
</protein>
<dbReference type="AlphaFoldDB" id="A0A2S6CTV6"/>